<protein>
    <recommendedName>
        <fullName evidence="1">NADP-dependent oxidoreductase domain-containing protein</fullName>
    </recommendedName>
</protein>
<reference evidence="2 3" key="1">
    <citation type="journal article" date="2016" name="Nat. Commun.">
        <title>Thousands of microbial genomes shed light on interconnected biogeochemical processes in an aquifer system.</title>
        <authorList>
            <person name="Anantharaman K."/>
            <person name="Brown C.T."/>
            <person name="Hug L.A."/>
            <person name="Sharon I."/>
            <person name="Castelle C.J."/>
            <person name="Probst A.J."/>
            <person name="Thomas B.C."/>
            <person name="Singh A."/>
            <person name="Wilkins M.J."/>
            <person name="Karaoz U."/>
            <person name="Brodie E.L."/>
            <person name="Williams K.H."/>
            <person name="Hubbard S.S."/>
            <person name="Banfield J.F."/>
        </authorList>
    </citation>
    <scope>NUCLEOTIDE SEQUENCE [LARGE SCALE GENOMIC DNA]</scope>
</reference>
<name>A0A1F6EEA4_9BACT</name>
<dbReference type="SUPFAM" id="SSF51430">
    <property type="entry name" value="NAD(P)-linked oxidoreductase"/>
    <property type="match status" value="1"/>
</dbReference>
<dbReference type="PANTHER" id="PTHR42686">
    <property type="entry name" value="GH17980P-RELATED"/>
    <property type="match status" value="1"/>
</dbReference>
<evidence type="ECO:0000313" key="2">
    <source>
        <dbReference type="EMBL" id="OGG71994.1"/>
    </source>
</evidence>
<dbReference type="AlphaFoldDB" id="A0A1F6EEA4"/>
<dbReference type="InterPro" id="IPR020471">
    <property type="entry name" value="AKR"/>
</dbReference>
<dbReference type="PANTHER" id="PTHR42686:SF1">
    <property type="entry name" value="GH17980P-RELATED"/>
    <property type="match status" value="1"/>
</dbReference>
<dbReference type="Gene3D" id="3.20.20.100">
    <property type="entry name" value="NADP-dependent oxidoreductase domain"/>
    <property type="match status" value="1"/>
</dbReference>
<dbReference type="STRING" id="1798508.A3A35_01220"/>
<evidence type="ECO:0000259" key="1">
    <source>
        <dbReference type="Pfam" id="PF00248"/>
    </source>
</evidence>
<proteinExistence type="predicted"/>
<dbReference type="EMBL" id="MFLV01000004">
    <property type="protein sequence ID" value="OGG71994.1"/>
    <property type="molecule type" value="Genomic_DNA"/>
</dbReference>
<evidence type="ECO:0000313" key="3">
    <source>
        <dbReference type="Proteomes" id="UP000179115"/>
    </source>
</evidence>
<feature type="domain" description="NADP-dependent oxidoreductase" evidence="1">
    <location>
        <begin position="19"/>
        <end position="283"/>
    </location>
</feature>
<dbReference type="GO" id="GO:0005829">
    <property type="term" value="C:cytosol"/>
    <property type="evidence" value="ECO:0007669"/>
    <property type="project" value="TreeGrafter"/>
</dbReference>
<dbReference type="InterPro" id="IPR036812">
    <property type="entry name" value="NAD(P)_OxRdtase_dom_sf"/>
</dbReference>
<dbReference type="InterPro" id="IPR023210">
    <property type="entry name" value="NADP_OxRdtase_dom"/>
</dbReference>
<gene>
    <name evidence="2" type="ORF">A3A35_01220</name>
</gene>
<accession>A0A1F6EEA4</accession>
<comment type="caution">
    <text evidence="2">The sequence shown here is derived from an EMBL/GenBank/DDBJ whole genome shotgun (WGS) entry which is preliminary data.</text>
</comment>
<dbReference type="GO" id="GO:0016491">
    <property type="term" value="F:oxidoreductase activity"/>
    <property type="evidence" value="ECO:0007669"/>
    <property type="project" value="InterPro"/>
</dbReference>
<sequence length="331" mass="35586">MALALKKRVLGRTGLSVSEIGLGTTEIGYVYGIGPRDLPEEDEAVAFLKRVVELGVTFIDTGHFYGAAEERIGKSGIAKLPGVLVSTKCGHVLDRGEAISDEELARQMREEVEESLRKLQLDVIPLVQVHGGTVERIRDGSIIRGMQKLKEQGKVKFVGISTRGEEAPLAAIESGFFDVLQLAHSILDQRMVKRVFAEAEKNNIGVINRSVLLKGALTPASQYLAPELAALKSSSDAALAIAKELGTDLPSLAVRFALSNNAVGTVLVGTNKVRHIESAVKAALEGSLPGEILMRLRTLAISDPLQVDPKNWPATMVADAKDGKKVHDTTR</sequence>
<dbReference type="Pfam" id="PF00248">
    <property type="entry name" value="Aldo_ket_red"/>
    <property type="match status" value="1"/>
</dbReference>
<dbReference type="CDD" id="cd19095">
    <property type="entry name" value="AKR_PA4992-like"/>
    <property type="match status" value="1"/>
</dbReference>
<dbReference type="Proteomes" id="UP000179115">
    <property type="component" value="Unassembled WGS sequence"/>
</dbReference>
<organism evidence="2 3">
    <name type="scientific">Candidatus Kaiserbacteria bacterium RIFCSPLOWO2_01_FULL_51_21</name>
    <dbReference type="NCBI Taxonomy" id="1798508"/>
    <lineage>
        <taxon>Bacteria</taxon>
        <taxon>Candidatus Kaiseribacteriota</taxon>
    </lineage>
</organism>